<organism evidence="1 2">
    <name type="scientific">Cerrena zonata</name>
    <dbReference type="NCBI Taxonomy" id="2478898"/>
    <lineage>
        <taxon>Eukaryota</taxon>
        <taxon>Fungi</taxon>
        <taxon>Dikarya</taxon>
        <taxon>Basidiomycota</taxon>
        <taxon>Agaricomycotina</taxon>
        <taxon>Agaricomycetes</taxon>
        <taxon>Polyporales</taxon>
        <taxon>Cerrenaceae</taxon>
        <taxon>Cerrena</taxon>
    </lineage>
</organism>
<dbReference type="SUPFAM" id="SSF74788">
    <property type="entry name" value="Cullin repeat-like"/>
    <property type="match status" value="1"/>
</dbReference>
<name>A0AAW0FVX2_9APHY</name>
<dbReference type="EMBL" id="JASBNA010000022">
    <property type="protein sequence ID" value="KAK7685041.1"/>
    <property type="molecule type" value="Genomic_DNA"/>
</dbReference>
<evidence type="ECO:0000313" key="1">
    <source>
        <dbReference type="EMBL" id="KAK7685041.1"/>
    </source>
</evidence>
<reference evidence="1 2" key="1">
    <citation type="submission" date="2022-09" db="EMBL/GenBank/DDBJ databases">
        <authorList>
            <person name="Palmer J.M."/>
        </authorList>
    </citation>
    <scope>NUCLEOTIDE SEQUENCE [LARGE SCALE GENOMIC DNA]</scope>
    <source>
        <strain evidence="1 2">DSM 7382</strain>
    </source>
</reference>
<sequence length="362" mass="40482">MDDETAEIELVRPSARTHNNGIPKQFILQLEQNLNKTRQISQRMTSILSSFDTRLVKLEKSILPLYNSTQLLNRRAGHIESALLKIDEIASNQEGIAAEEALILRGPQSGQLEEYKDVLERLNASLTFKSIDRDQRDTARLVETGAKKLTQLYTKLVAEGSSGVPLNGTEFEFNPFPPSLKTTLVPLVSFLRTLPLPPTHPSHPAAPGIQQTLKEAQKGYADMRGSWSKKCLENFGRRVVDRAETIDGVLAGRELGQWVNDLLRVADAEYELLLELAPLPTTSAIEQTYQTLISPLLSIFSSTMSSLSALIKRSLHKYTFLALSVYASLSAAQANWDDIMCRRAGKRENELKMGYIRSVRRC</sequence>
<dbReference type="AlphaFoldDB" id="A0AAW0FVX2"/>
<dbReference type="Gene3D" id="1.20.1280.170">
    <property type="entry name" value="Exocyst complex component Exo70"/>
    <property type="match status" value="1"/>
</dbReference>
<protein>
    <submittedName>
        <fullName evidence="1">Uncharacterized protein</fullName>
    </submittedName>
</protein>
<proteinExistence type="predicted"/>
<comment type="caution">
    <text evidence="1">The sequence shown here is derived from an EMBL/GenBank/DDBJ whole genome shotgun (WGS) entry which is preliminary data.</text>
</comment>
<dbReference type="Proteomes" id="UP001385951">
    <property type="component" value="Unassembled WGS sequence"/>
</dbReference>
<keyword evidence="2" id="KW-1185">Reference proteome</keyword>
<accession>A0AAW0FVX2</accession>
<dbReference type="InterPro" id="IPR016159">
    <property type="entry name" value="Cullin_repeat-like_dom_sf"/>
</dbReference>
<gene>
    <name evidence="1" type="ORF">QCA50_011877</name>
</gene>
<evidence type="ECO:0000313" key="2">
    <source>
        <dbReference type="Proteomes" id="UP001385951"/>
    </source>
</evidence>